<protein>
    <submittedName>
        <fullName evidence="2">Uncharacterized protein</fullName>
    </submittedName>
</protein>
<keyword evidence="3" id="KW-1185">Reference proteome</keyword>
<accession>A0AA37Q7J7</accession>
<dbReference type="AlphaFoldDB" id="A0AA37Q7J7"/>
<evidence type="ECO:0000256" key="1">
    <source>
        <dbReference type="SAM" id="MobiDB-lite"/>
    </source>
</evidence>
<feature type="region of interest" description="Disordered" evidence="1">
    <location>
        <begin position="47"/>
        <end position="81"/>
    </location>
</feature>
<dbReference type="Proteomes" id="UP001161325">
    <property type="component" value="Unassembled WGS sequence"/>
</dbReference>
<evidence type="ECO:0000313" key="3">
    <source>
        <dbReference type="Proteomes" id="UP001161325"/>
    </source>
</evidence>
<organism evidence="2 3">
    <name type="scientific">Roseisolibacter agri</name>
    <dbReference type="NCBI Taxonomy" id="2014610"/>
    <lineage>
        <taxon>Bacteria</taxon>
        <taxon>Pseudomonadati</taxon>
        <taxon>Gemmatimonadota</taxon>
        <taxon>Gemmatimonadia</taxon>
        <taxon>Gemmatimonadales</taxon>
        <taxon>Gemmatimonadaceae</taxon>
        <taxon>Roseisolibacter</taxon>
    </lineage>
</organism>
<sequence length="81" mass="8543">MACWTMRVFASTSRSLVASYDDGVEDDSGLLMGALMACDLRPGSARFPTPAHAASGRRKCQENGTAEDGRAEDGTAEDDDA</sequence>
<reference evidence="2" key="1">
    <citation type="submission" date="2022-08" db="EMBL/GenBank/DDBJ databases">
        <title>Draft genome sequencing of Roseisolibacter agri AW1220.</title>
        <authorList>
            <person name="Tobiishi Y."/>
            <person name="Tonouchi A."/>
        </authorList>
    </citation>
    <scope>NUCLEOTIDE SEQUENCE</scope>
    <source>
        <strain evidence="2">AW1220</strain>
    </source>
</reference>
<gene>
    <name evidence="2" type="ORF">rosag_09640</name>
</gene>
<name>A0AA37Q7J7_9BACT</name>
<evidence type="ECO:0000313" key="2">
    <source>
        <dbReference type="EMBL" id="GLC24451.1"/>
    </source>
</evidence>
<dbReference type="EMBL" id="BRXS01000002">
    <property type="protein sequence ID" value="GLC24451.1"/>
    <property type="molecule type" value="Genomic_DNA"/>
</dbReference>
<comment type="caution">
    <text evidence="2">The sequence shown here is derived from an EMBL/GenBank/DDBJ whole genome shotgun (WGS) entry which is preliminary data.</text>
</comment>
<proteinExistence type="predicted"/>